<dbReference type="PANTHER" id="PTHR35795">
    <property type="entry name" value="SLR1885 PROTEIN"/>
    <property type="match status" value="1"/>
</dbReference>
<dbReference type="RefSeq" id="WP_010496329.1">
    <property type="nucleotide sequence ID" value="NZ_CP113926.1"/>
</dbReference>
<dbReference type="EMBL" id="LT630287">
    <property type="protein sequence ID" value="SFV40404.1"/>
    <property type="molecule type" value="Genomic_DNA"/>
</dbReference>
<dbReference type="Gene3D" id="1.10.3210.10">
    <property type="entry name" value="Hypothetical protein af1432"/>
    <property type="match status" value="1"/>
</dbReference>
<dbReference type="AlphaFoldDB" id="A0A0R2KGS3"/>
<dbReference type="EMBL" id="JQBK01000019">
    <property type="protein sequence ID" value="KRN85693.1"/>
    <property type="molecule type" value="Genomic_DNA"/>
</dbReference>
<evidence type="ECO:0000313" key="11">
    <source>
        <dbReference type="Proteomes" id="UP000190935"/>
    </source>
</evidence>
<reference evidence="11" key="3">
    <citation type="submission" date="2016-11" db="EMBL/GenBank/DDBJ databases">
        <authorList>
            <person name="Papadimitriou K."/>
        </authorList>
    </citation>
    <scope>NUCLEOTIDE SEQUENCE [LARGE SCALE GENOMIC DNA]</scope>
    <source>
        <strain evidence="11">ACA-DC 1533</strain>
    </source>
</reference>
<dbReference type="InterPro" id="IPR051094">
    <property type="entry name" value="Diverse_Catalytic_Enzymes"/>
</dbReference>
<evidence type="ECO:0000259" key="7">
    <source>
        <dbReference type="SMART" id="SM00471"/>
    </source>
</evidence>
<accession>A0A0R2KGS3</accession>
<dbReference type="STRING" id="89059.LAC1533_0984"/>
<dbReference type="KEGG" id="laca:LAC1533_0984"/>
<dbReference type="Proteomes" id="UP000051491">
    <property type="component" value="Unassembled WGS sequence"/>
</dbReference>
<dbReference type="InterPro" id="IPR006674">
    <property type="entry name" value="HD_domain"/>
</dbReference>
<proteinExistence type="predicted"/>
<dbReference type="SMART" id="SM00471">
    <property type="entry name" value="HDc"/>
    <property type="match status" value="1"/>
</dbReference>
<dbReference type="Pfam" id="PF01966">
    <property type="entry name" value="HD"/>
    <property type="match status" value="1"/>
</dbReference>
<keyword evidence="3" id="KW-0547">Nucleotide-binding</keyword>
<evidence type="ECO:0000256" key="4">
    <source>
        <dbReference type="ARBA" id="ARBA00022801"/>
    </source>
</evidence>
<keyword evidence="5" id="KW-0408">Iron</keyword>
<dbReference type="EC" id="3.6.1.41" evidence="1"/>
<evidence type="ECO:0000313" key="8">
    <source>
        <dbReference type="EMBL" id="KRN85693.1"/>
    </source>
</evidence>
<dbReference type="Proteomes" id="UP000190935">
    <property type="component" value="Chromosome I"/>
</dbReference>
<feature type="domain" description="HD/PDEase" evidence="7">
    <location>
        <begin position="26"/>
        <end position="153"/>
    </location>
</feature>
<gene>
    <name evidence="8" type="ORF">IV43_GL000767</name>
    <name evidence="9" type="ORF">LAC1533_0984</name>
</gene>
<dbReference type="SUPFAM" id="SSF109604">
    <property type="entry name" value="HD-domain/PDEase-like"/>
    <property type="match status" value="1"/>
</dbReference>
<reference evidence="9" key="2">
    <citation type="submission" date="2016-11" db="EMBL/GenBank/DDBJ databases">
        <authorList>
            <person name="Jaros S."/>
            <person name="Januszkiewicz K."/>
            <person name="Wedrychowicz H."/>
        </authorList>
    </citation>
    <scope>NUCLEOTIDE SEQUENCE [LARGE SCALE GENOMIC DNA]</scope>
    <source>
        <strain evidence="9">ACA-DC 1533</strain>
    </source>
</reference>
<evidence type="ECO:0000256" key="2">
    <source>
        <dbReference type="ARBA" id="ARBA00022723"/>
    </source>
</evidence>
<comment type="catalytic activity">
    <reaction evidence="6">
        <text>P(1),P(4)-bis(5'-adenosyl) tetraphosphate + H2O = 2 ADP + 2 H(+)</text>
        <dbReference type="Rhea" id="RHEA:24252"/>
        <dbReference type="ChEBI" id="CHEBI:15377"/>
        <dbReference type="ChEBI" id="CHEBI:15378"/>
        <dbReference type="ChEBI" id="CHEBI:58141"/>
        <dbReference type="ChEBI" id="CHEBI:456216"/>
        <dbReference type="EC" id="3.6.1.41"/>
    </reaction>
</comment>
<name>A0A0R2KGS3_9LACO</name>
<dbReference type="GeneID" id="95349086"/>
<evidence type="ECO:0000256" key="6">
    <source>
        <dbReference type="ARBA" id="ARBA00049417"/>
    </source>
</evidence>
<reference evidence="8 10" key="1">
    <citation type="journal article" date="2015" name="Genome Announc.">
        <title>Expanding the biotechnology potential of lactobacilli through comparative genomics of 213 strains and associated genera.</title>
        <authorList>
            <person name="Sun Z."/>
            <person name="Harris H.M."/>
            <person name="McCann A."/>
            <person name="Guo C."/>
            <person name="Argimon S."/>
            <person name="Zhang W."/>
            <person name="Yang X."/>
            <person name="Jeffery I.B."/>
            <person name="Cooney J.C."/>
            <person name="Kagawa T.F."/>
            <person name="Liu W."/>
            <person name="Song Y."/>
            <person name="Salvetti E."/>
            <person name="Wrobel A."/>
            <person name="Rasinkangas P."/>
            <person name="Parkhill J."/>
            <person name="Rea M.C."/>
            <person name="O'Sullivan O."/>
            <person name="Ritari J."/>
            <person name="Douillard F.P."/>
            <person name="Paul Ross R."/>
            <person name="Yang R."/>
            <person name="Briner A.E."/>
            <person name="Felis G.E."/>
            <person name="de Vos W.M."/>
            <person name="Barrangou R."/>
            <person name="Klaenhammer T.R."/>
            <person name="Caufield P.W."/>
            <person name="Cui Y."/>
            <person name="Zhang H."/>
            <person name="O'Toole P.W."/>
        </authorList>
    </citation>
    <scope>NUCLEOTIDE SEQUENCE [LARGE SCALE GENOMIC DNA]</scope>
    <source>
        <strain evidence="8 10">DSM 15353</strain>
    </source>
</reference>
<protein>
    <recommendedName>
        <fullName evidence="1">bis(5'-nucleosyl)-tetraphosphatase (symmetrical)</fullName>
        <ecNumber evidence="1">3.6.1.41</ecNumber>
    </recommendedName>
</protein>
<dbReference type="InterPro" id="IPR005249">
    <property type="entry name" value="YqeK"/>
</dbReference>
<sequence>MNKIEYSGEFFSGTRAELVAAVKQSLSEHRFQHVLRVEQAAIKLAKLNDVSTEKASIAALTHDYSKERSDSEFKETIKKYSMDPDLLNWGNFIWHGVVGAQIVSHELGITDPEILNAISRHTVGAPKMTKLDQLIYVADFVEDGRDFPDAQIARSLAYADLQAAVIFETKHTLQYLMSSNKTIYPAAIQTYNAWVAGH</sequence>
<dbReference type="PATRIC" id="fig|89059.3.peg.800"/>
<evidence type="ECO:0000256" key="5">
    <source>
        <dbReference type="ARBA" id="ARBA00023004"/>
    </source>
</evidence>
<dbReference type="GO" id="GO:0046872">
    <property type="term" value="F:metal ion binding"/>
    <property type="evidence" value="ECO:0007669"/>
    <property type="project" value="UniProtKB-KW"/>
</dbReference>
<dbReference type="OrthoDB" id="9782134at2"/>
<evidence type="ECO:0000313" key="9">
    <source>
        <dbReference type="EMBL" id="SFV40404.1"/>
    </source>
</evidence>
<dbReference type="CDD" id="cd00077">
    <property type="entry name" value="HDc"/>
    <property type="match status" value="1"/>
</dbReference>
<keyword evidence="4 8" id="KW-0378">Hydrolase</keyword>
<evidence type="ECO:0000256" key="1">
    <source>
        <dbReference type="ARBA" id="ARBA00012506"/>
    </source>
</evidence>
<dbReference type="InterPro" id="IPR003607">
    <property type="entry name" value="HD/PDEase_dom"/>
</dbReference>
<dbReference type="GO" id="GO:0000166">
    <property type="term" value="F:nucleotide binding"/>
    <property type="evidence" value="ECO:0007669"/>
    <property type="project" value="UniProtKB-KW"/>
</dbReference>
<dbReference type="PANTHER" id="PTHR35795:SF1">
    <property type="entry name" value="BIS(5'-NUCLEOSYL)-TETRAPHOSPHATASE, SYMMETRICAL"/>
    <property type="match status" value="1"/>
</dbReference>
<dbReference type="NCBIfam" id="TIGR00488">
    <property type="entry name" value="bis(5'-nucleosyl)-tetraphosphatase (symmetrical) YqeK"/>
    <property type="match status" value="1"/>
</dbReference>
<organism evidence="8 10">
    <name type="scientific">Ligilactobacillus acidipiscis</name>
    <dbReference type="NCBI Taxonomy" id="89059"/>
    <lineage>
        <taxon>Bacteria</taxon>
        <taxon>Bacillati</taxon>
        <taxon>Bacillota</taxon>
        <taxon>Bacilli</taxon>
        <taxon>Lactobacillales</taxon>
        <taxon>Lactobacillaceae</taxon>
        <taxon>Ligilactobacillus</taxon>
    </lineage>
</organism>
<keyword evidence="2" id="KW-0479">Metal-binding</keyword>
<evidence type="ECO:0000313" key="10">
    <source>
        <dbReference type="Proteomes" id="UP000051491"/>
    </source>
</evidence>
<evidence type="ECO:0000256" key="3">
    <source>
        <dbReference type="ARBA" id="ARBA00022741"/>
    </source>
</evidence>
<dbReference type="GO" id="GO:0008803">
    <property type="term" value="F:bis(5'-nucleosyl)-tetraphosphatase (symmetrical) activity"/>
    <property type="evidence" value="ECO:0007669"/>
    <property type="project" value="UniProtKB-EC"/>
</dbReference>